<dbReference type="GO" id="GO:0016780">
    <property type="term" value="F:phosphotransferase activity, for other substituted phosphate groups"/>
    <property type="evidence" value="ECO:0007669"/>
    <property type="project" value="TreeGrafter"/>
</dbReference>
<keyword evidence="1" id="KW-1133">Transmembrane helix</keyword>
<accession>A0A6J7CPI4</accession>
<dbReference type="InterPro" id="IPR003362">
    <property type="entry name" value="Bact_transf"/>
</dbReference>
<dbReference type="EMBL" id="CAFBLM010000004">
    <property type="protein sequence ID" value="CAB4860277.1"/>
    <property type="molecule type" value="Genomic_DNA"/>
</dbReference>
<feature type="transmembrane region" description="Helical" evidence="1">
    <location>
        <begin position="244"/>
        <end position="270"/>
    </location>
</feature>
<evidence type="ECO:0000313" key="3">
    <source>
        <dbReference type="EMBL" id="CAB4860277.1"/>
    </source>
</evidence>
<feature type="transmembrane region" description="Helical" evidence="1">
    <location>
        <begin position="7"/>
        <end position="31"/>
    </location>
</feature>
<sequence>MRQRTRFVVATLILDLIALAVGLVLASIRVFNVAWLTQAKLLVGQNPRPMLGLLILGVFLGSWLALRVIDPALSRPNYGHALFTLAIAISVVAAGSFLLRTYFSREFVFLSLAIWLVIAVLHRALRRTVPWIEPMVVITDEQYLVADLAAAPHARVSSVLDPQSSAPPESLPSDTTLVVDLRAVLSDSMASFVSSSTLAGLEVRPFSQTYEEHTERIPLVHLAEGWEISVPLGRRAFYAPFKRLLEVIFTAIMAPAWLLVMALTALAIVIDSGGPVVFRQVRVGKDDKPFTIYKFRTMVVNADKDGPQFTIKDDPRITRIGKFLRRTRLDEVPQLLNVLKGDLSLVGPRAEQVLFAEQFQEVIPFYRYRHLVRPGITGWAQVNSGYADNLEATIEKLTYDLYYVRHMSPWVDLSVVWRSVLTVLSGKGAQ</sequence>
<keyword evidence="1" id="KW-0812">Transmembrane</keyword>
<dbReference type="Pfam" id="PF02397">
    <property type="entry name" value="Bac_transf"/>
    <property type="match status" value="1"/>
</dbReference>
<feature type="transmembrane region" description="Helical" evidence="1">
    <location>
        <begin position="51"/>
        <end position="69"/>
    </location>
</feature>
<name>A0A6J7CPI4_9ZZZZ</name>
<dbReference type="PANTHER" id="PTHR30576:SF0">
    <property type="entry name" value="UNDECAPRENYL-PHOSPHATE N-ACETYLGALACTOSAMINYL 1-PHOSPHATE TRANSFERASE-RELATED"/>
    <property type="match status" value="1"/>
</dbReference>
<evidence type="ECO:0000259" key="2">
    <source>
        <dbReference type="Pfam" id="PF02397"/>
    </source>
</evidence>
<feature type="domain" description="Bacterial sugar transferase" evidence="2">
    <location>
        <begin position="242"/>
        <end position="424"/>
    </location>
</feature>
<feature type="transmembrane region" description="Helical" evidence="1">
    <location>
        <begin position="107"/>
        <end position="125"/>
    </location>
</feature>
<dbReference type="AlphaFoldDB" id="A0A6J7CPI4"/>
<gene>
    <name evidence="3" type="ORF">UFOPK3401_00207</name>
</gene>
<feature type="transmembrane region" description="Helical" evidence="1">
    <location>
        <begin position="81"/>
        <end position="101"/>
    </location>
</feature>
<reference evidence="3" key="1">
    <citation type="submission" date="2020-05" db="EMBL/GenBank/DDBJ databases">
        <authorList>
            <person name="Chiriac C."/>
            <person name="Salcher M."/>
            <person name="Ghai R."/>
            <person name="Kavagutti S V."/>
        </authorList>
    </citation>
    <scope>NUCLEOTIDE SEQUENCE</scope>
</reference>
<dbReference type="PANTHER" id="PTHR30576">
    <property type="entry name" value="COLANIC BIOSYNTHESIS UDP-GLUCOSE LIPID CARRIER TRANSFERASE"/>
    <property type="match status" value="1"/>
</dbReference>
<keyword evidence="1" id="KW-0472">Membrane</keyword>
<organism evidence="3">
    <name type="scientific">freshwater metagenome</name>
    <dbReference type="NCBI Taxonomy" id="449393"/>
    <lineage>
        <taxon>unclassified sequences</taxon>
        <taxon>metagenomes</taxon>
        <taxon>ecological metagenomes</taxon>
    </lineage>
</organism>
<protein>
    <submittedName>
        <fullName evidence="3">Unannotated protein</fullName>
    </submittedName>
</protein>
<evidence type="ECO:0000256" key="1">
    <source>
        <dbReference type="SAM" id="Phobius"/>
    </source>
</evidence>
<proteinExistence type="predicted"/>